<dbReference type="EMBL" id="UZAE01012253">
    <property type="protein sequence ID" value="VDO04201.1"/>
    <property type="molecule type" value="Genomic_DNA"/>
</dbReference>
<name>A0A0R3TLY8_RODNA</name>
<reference evidence="7" key="1">
    <citation type="submission" date="2017-02" db="UniProtKB">
        <authorList>
            <consortium name="WormBaseParasite"/>
        </authorList>
    </citation>
    <scope>IDENTIFICATION</scope>
</reference>
<dbReference type="Proteomes" id="UP000278807">
    <property type="component" value="Unassembled WGS sequence"/>
</dbReference>
<gene>
    <name evidence="5" type="ORF">HNAJ_LOCUS8295</name>
</gene>
<dbReference type="Gene3D" id="2.130.10.10">
    <property type="entry name" value="YVTN repeat-like/Quinoprotein amine dehydrogenase"/>
    <property type="match status" value="1"/>
</dbReference>
<comment type="similarity">
    <text evidence="3">Belongs to the WD repeat PROPPIN family.</text>
</comment>
<keyword evidence="1" id="KW-0853">WD repeat</keyword>
<dbReference type="InterPro" id="IPR036322">
    <property type="entry name" value="WD40_repeat_dom_sf"/>
</dbReference>
<evidence type="ECO:0000256" key="1">
    <source>
        <dbReference type="ARBA" id="ARBA00022574"/>
    </source>
</evidence>
<organism evidence="7">
    <name type="scientific">Rodentolepis nana</name>
    <name type="common">Dwarf tapeworm</name>
    <name type="synonym">Hymenolepis nana</name>
    <dbReference type="NCBI Taxonomy" id="102285"/>
    <lineage>
        <taxon>Eukaryota</taxon>
        <taxon>Metazoa</taxon>
        <taxon>Spiralia</taxon>
        <taxon>Lophotrochozoa</taxon>
        <taxon>Platyhelminthes</taxon>
        <taxon>Cestoda</taxon>
        <taxon>Eucestoda</taxon>
        <taxon>Cyclophyllidea</taxon>
        <taxon>Hymenolepididae</taxon>
        <taxon>Rodentolepis</taxon>
    </lineage>
</organism>
<dbReference type="PANTHER" id="PTHR11227">
    <property type="entry name" value="WD-REPEAT PROTEIN INTERACTING WITH PHOSPHOINOSIDES WIPI -RELATED"/>
    <property type="match status" value="1"/>
</dbReference>
<feature type="region of interest" description="Disordered" evidence="4">
    <location>
        <begin position="213"/>
        <end position="242"/>
    </location>
</feature>
<evidence type="ECO:0000256" key="3">
    <source>
        <dbReference type="ARBA" id="ARBA00025740"/>
    </source>
</evidence>
<feature type="compositionally biased region" description="Low complexity" evidence="4">
    <location>
        <begin position="213"/>
        <end position="225"/>
    </location>
</feature>
<evidence type="ECO:0000313" key="7">
    <source>
        <dbReference type="WBParaSite" id="HNAJ_0000829901-mRNA-1"/>
    </source>
</evidence>
<accession>A0A0R3TLY8</accession>
<keyword evidence="6" id="KW-1185">Reference proteome</keyword>
<dbReference type="SUPFAM" id="SSF50978">
    <property type="entry name" value="WD40 repeat-like"/>
    <property type="match status" value="1"/>
</dbReference>
<sequence length="323" mass="35454">MVKVNDLRYCRNNGIISIGINDGCRFYKLQSDKVLEINRLVGEPVLHLSSLPQNRASVVTKSEPNALKIVNLSTRTIELKQYFDSRVLYSNVVGDKLIVGLYSSIIVTCLKVQNMELSLKDVAPDYNGLIAMSSNPVKYMAFPSPKDGHVNVVDLQKNTVVRTINAHYRKISALSINDTETLLATASEVGTLIRVFDLITGVKLKELRRGHSSLSQSGAPLSSSSTQEVLAQGPTTETGATKPSSWSLGMFSGMCESIYNSATYLPSVIESACNSERDFAVARFTSSKKYLNSKKLAFVTRLHEIPHGEVPDVTSLSLFKDVV</sequence>
<dbReference type="Pfam" id="PF21032">
    <property type="entry name" value="PROPPIN"/>
    <property type="match status" value="1"/>
</dbReference>
<evidence type="ECO:0000256" key="2">
    <source>
        <dbReference type="ARBA" id="ARBA00022737"/>
    </source>
</evidence>
<dbReference type="InterPro" id="IPR015943">
    <property type="entry name" value="WD40/YVTN_repeat-like_dom_sf"/>
</dbReference>
<protein>
    <submittedName>
        <fullName evidence="7">WD_REPEATS_REGION domain-containing protein</fullName>
    </submittedName>
</protein>
<dbReference type="OrthoDB" id="1667587at2759"/>
<evidence type="ECO:0000256" key="4">
    <source>
        <dbReference type="SAM" id="MobiDB-lite"/>
    </source>
</evidence>
<evidence type="ECO:0000313" key="5">
    <source>
        <dbReference type="EMBL" id="VDO04201.1"/>
    </source>
</evidence>
<proteinExistence type="inferred from homology"/>
<dbReference type="InterPro" id="IPR048720">
    <property type="entry name" value="PROPPIN"/>
</dbReference>
<dbReference type="WBParaSite" id="HNAJ_0000829901-mRNA-1">
    <property type="protein sequence ID" value="HNAJ_0000829901-mRNA-1"/>
    <property type="gene ID" value="HNAJ_0000829901"/>
</dbReference>
<reference evidence="5 6" key="2">
    <citation type="submission" date="2018-11" db="EMBL/GenBank/DDBJ databases">
        <authorList>
            <consortium name="Pathogen Informatics"/>
        </authorList>
    </citation>
    <scope>NUCLEOTIDE SEQUENCE [LARGE SCALE GENOMIC DNA]</scope>
</reference>
<dbReference type="STRING" id="102285.A0A0R3TLY8"/>
<feature type="compositionally biased region" description="Polar residues" evidence="4">
    <location>
        <begin position="226"/>
        <end position="242"/>
    </location>
</feature>
<dbReference type="AlphaFoldDB" id="A0A0R3TLY8"/>
<keyword evidence="2" id="KW-0677">Repeat</keyword>
<evidence type="ECO:0000313" key="6">
    <source>
        <dbReference type="Proteomes" id="UP000278807"/>
    </source>
</evidence>